<dbReference type="KEGG" id="lcm:102362147"/>
<dbReference type="Proteomes" id="UP000008672">
    <property type="component" value="Unassembled WGS sequence"/>
</dbReference>
<dbReference type="HOGENOM" id="CLU_110946_0_0_1"/>
<dbReference type="OrthoDB" id="9892121at2759"/>
<dbReference type="InParanoid" id="M3XJ62"/>
<dbReference type="EMBL" id="AFYH01105182">
    <property type="status" value="NOT_ANNOTATED_CDS"/>
    <property type="molecule type" value="Genomic_DNA"/>
</dbReference>
<reference evidence="10" key="2">
    <citation type="submission" date="2025-08" db="UniProtKB">
        <authorList>
            <consortium name="Ensembl"/>
        </authorList>
    </citation>
    <scope>IDENTIFICATION</scope>
</reference>
<dbReference type="EMBL" id="AFYH01105183">
    <property type="status" value="NOT_ANNOTATED_CDS"/>
    <property type="molecule type" value="Genomic_DNA"/>
</dbReference>
<evidence type="ECO:0000256" key="5">
    <source>
        <dbReference type="ARBA" id="ARBA00022702"/>
    </source>
</evidence>
<evidence type="ECO:0000256" key="1">
    <source>
        <dbReference type="ARBA" id="ARBA00004613"/>
    </source>
</evidence>
<evidence type="ECO:0000313" key="11">
    <source>
        <dbReference type="Proteomes" id="UP000008672"/>
    </source>
</evidence>
<feature type="chain" id="PRO_5004043402" description="Erythropoietin" evidence="9">
    <location>
        <begin position="24"/>
        <end position="179"/>
    </location>
</feature>
<dbReference type="PANTHER" id="PTHR10370">
    <property type="entry name" value="ERYTHROPOIETIN"/>
    <property type="match status" value="1"/>
</dbReference>
<gene>
    <name evidence="10" type="primary">EPO</name>
</gene>
<dbReference type="GeneID" id="102362147"/>
<keyword evidence="11" id="KW-1185">Reference proteome</keyword>
<dbReference type="GO" id="GO:0005179">
    <property type="term" value="F:hormone activity"/>
    <property type="evidence" value="ECO:0007669"/>
    <property type="project" value="UniProtKB-KW"/>
</dbReference>
<dbReference type="InterPro" id="IPR003013">
    <property type="entry name" value="Erythroptn"/>
</dbReference>
<evidence type="ECO:0000256" key="3">
    <source>
        <dbReference type="ARBA" id="ARBA00015421"/>
    </source>
</evidence>
<dbReference type="GO" id="GO:0043249">
    <property type="term" value="P:erythrocyte maturation"/>
    <property type="evidence" value="ECO:0007669"/>
    <property type="project" value="UniProtKB-KW"/>
</dbReference>
<dbReference type="OMA" id="AMEFPRL"/>
<dbReference type="InterPro" id="IPR009079">
    <property type="entry name" value="4_helix_cytokine-like_core"/>
</dbReference>
<dbReference type="GO" id="GO:0005615">
    <property type="term" value="C:extracellular space"/>
    <property type="evidence" value="ECO:0007669"/>
    <property type="project" value="TreeGrafter"/>
</dbReference>
<evidence type="ECO:0000256" key="9">
    <source>
        <dbReference type="SAM" id="SignalP"/>
    </source>
</evidence>
<dbReference type="InterPro" id="IPR001323">
    <property type="entry name" value="EPO_TPO"/>
</dbReference>
<dbReference type="GO" id="GO:0005128">
    <property type="term" value="F:erythropoietin receptor binding"/>
    <property type="evidence" value="ECO:0007669"/>
    <property type="project" value="InterPro"/>
</dbReference>
<dbReference type="PRINTS" id="PR00272">
    <property type="entry name" value="ERYTHROPTN"/>
</dbReference>
<keyword evidence="5" id="KW-0372">Hormone</keyword>
<reference evidence="11" key="1">
    <citation type="submission" date="2011-08" db="EMBL/GenBank/DDBJ databases">
        <title>The draft genome of Latimeria chalumnae.</title>
        <authorList>
            <person name="Di Palma F."/>
            <person name="Alfoldi J."/>
            <person name="Johnson J."/>
            <person name="Berlin A."/>
            <person name="Gnerre S."/>
            <person name="Jaffe D."/>
            <person name="MacCallum I."/>
            <person name="Young S."/>
            <person name="Walker B.J."/>
            <person name="Lander E."/>
            <person name="Lindblad-Toh K."/>
        </authorList>
    </citation>
    <scope>NUCLEOTIDE SEQUENCE [LARGE SCALE GENOMIC DNA]</scope>
    <source>
        <strain evidence="11">Wild caught</strain>
    </source>
</reference>
<organism evidence="10 11">
    <name type="scientific">Latimeria chalumnae</name>
    <name type="common">Coelacanth</name>
    <dbReference type="NCBI Taxonomy" id="7897"/>
    <lineage>
        <taxon>Eukaryota</taxon>
        <taxon>Metazoa</taxon>
        <taxon>Chordata</taxon>
        <taxon>Craniata</taxon>
        <taxon>Vertebrata</taxon>
        <taxon>Euteleostomi</taxon>
        <taxon>Coelacanthiformes</taxon>
        <taxon>Coelacanthidae</taxon>
        <taxon>Latimeria</taxon>
    </lineage>
</organism>
<comment type="subcellular location">
    <subcellularLocation>
        <location evidence="1">Secreted</location>
    </subcellularLocation>
</comment>
<name>M3XJ62_LATCH</name>
<dbReference type="Gene3D" id="1.20.1250.10">
    <property type="match status" value="1"/>
</dbReference>
<dbReference type="GeneTree" id="ENSGT00390000017226"/>
<protein>
    <recommendedName>
        <fullName evidence="3">Erythropoietin</fullName>
    </recommendedName>
</protein>
<keyword evidence="6 9" id="KW-0732">Signal</keyword>
<accession>M3XJ62</accession>
<evidence type="ECO:0000256" key="4">
    <source>
        <dbReference type="ARBA" id="ARBA00022525"/>
    </source>
</evidence>
<comment type="similarity">
    <text evidence="2">Belongs to the EPO/TPO family.</text>
</comment>
<keyword evidence="4" id="KW-0964">Secreted</keyword>
<dbReference type="Ensembl" id="ENSLACT00000025403.1">
    <property type="protein sequence ID" value="ENSLACP00000022768.1"/>
    <property type="gene ID" value="ENSLACG00000022589.1"/>
</dbReference>
<feature type="signal peptide" evidence="9">
    <location>
        <begin position="1"/>
        <end position="23"/>
    </location>
</feature>
<dbReference type="eggNOG" id="ENOG502RXRC">
    <property type="taxonomic scope" value="Eukaryota"/>
</dbReference>
<reference evidence="10" key="3">
    <citation type="submission" date="2025-09" db="UniProtKB">
        <authorList>
            <consortium name="Ensembl"/>
        </authorList>
    </citation>
    <scope>IDENTIFICATION</scope>
</reference>
<keyword evidence="8" id="KW-1015">Disulfide bond</keyword>
<dbReference type="AlphaFoldDB" id="M3XJ62"/>
<evidence type="ECO:0000256" key="6">
    <source>
        <dbReference type="ARBA" id="ARBA00022729"/>
    </source>
</evidence>
<dbReference type="Bgee" id="ENSLACG00000022589">
    <property type="expression patterns" value="Expressed in post-anal tail muscle and 5 other cell types or tissues"/>
</dbReference>
<evidence type="ECO:0000256" key="7">
    <source>
        <dbReference type="ARBA" id="ARBA00023057"/>
    </source>
</evidence>
<dbReference type="STRING" id="7897.ENSLACP00000022768"/>
<evidence type="ECO:0000313" key="10">
    <source>
        <dbReference type="Ensembl" id="ENSLACP00000022768.1"/>
    </source>
</evidence>
<keyword evidence="7" id="KW-0265">Erythrocyte maturation</keyword>
<dbReference type="CTD" id="100004455"/>
<dbReference type="FunCoup" id="M3XJ62">
    <property type="interactions" value="513"/>
</dbReference>
<evidence type="ECO:0000256" key="8">
    <source>
        <dbReference type="ARBA" id="ARBA00023157"/>
    </source>
</evidence>
<proteinExistence type="inferred from homology"/>
<dbReference type="SUPFAM" id="SSF47266">
    <property type="entry name" value="4-helical cytokines"/>
    <property type="match status" value="1"/>
</dbReference>
<evidence type="ECO:0000256" key="2">
    <source>
        <dbReference type="ARBA" id="ARBA00005782"/>
    </source>
</evidence>
<sequence>MGILGFFTLLLLLLLGCTKPVKTTPVRPVCDTSVMDKFIEDAKDAESFVNGCTEACELPVDMTLPATKVNIKEWNEMDNKIKEREIWAGINLFTHTFKTVRDFIRDSVTVYHITKSYSNTRSTAQILKRLHTQEIPVPDSPPQKTVVVRTLGELFHIHVNFLRGKVKLFISDACSMQKR</sequence>
<dbReference type="GO" id="GO:0005125">
    <property type="term" value="F:cytokine activity"/>
    <property type="evidence" value="ECO:0007669"/>
    <property type="project" value="TreeGrafter"/>
</dbReference>
<dbReference type="PANTHER" id="PTHR10370:SF0">
    <property type="entry name" value="ERYTHROPOIETIN"/>
    <property type="match status" value="1"/>
</dbReference>
<dbReference type="Pfam" id="PF00758">
    <property type="entry name" value="EPO_TPO"/>
    <property type="match status" value="1"/>
</dbReference>